<gene>
    <name evidence="1" type="ORF">VOLCADRAFT_91567</name>
</gene>
<dbReference type="AlphaFoldDB" id="D8TXE9"/>
<dbReference type="RefSeq" id="XP_002951102.1">
    <property type="nucleotide sequence ID" value="XM_002951056.1"/>
</dbReference>
<proteinExistence type="predicted"/>
<evidence type="ECO:0000313" key="2">
    <source>
        <dbReference type="Proteomes" id="UP000001058"/>
    </source>
</evidence>
<accession>D8TXE9</accession>
<organism evidence="2">
    <name type="scientific">Volvox carteri f. nagariensis</name>
    <dbReference type="NCBI Taxonomy" id="3068"/>
    <lineage>
        <taxon>Eukaryota</taxon>
        <taxon>Viridiplantae</taxon>
        <taxon>Chlorophyta</taxon>
        <taxon>core chlorophytes</taxon>
        <taxon>Chlorophyceae</taxon>
        <taxon>CS clade</taxon>
        <taxon>Chlamydomonadales</taxon>
        <taxon>Volvocaceae</taxon>
        <taxon>Volvox</taxon>
    </lineage>
</organism>
<keyword evidence="2" id="KW-1185">Reference proteome</keyword>
<dbReference type="Proteomes" id="UP000001058">
    <property type="component" value="Unassembled WGS sequence"/>
</dbReference>
<protein>
    <submittedName>
        <fullName evidence="1">Uncharacterized protein</fullName>
    </submittedName>
</protein>
<name>D8TXE9_VOLCA</name>
<reference evidence="1 2" key="1">
    <citation type="journal article" date="2010" name="Science">
        <title>Genomic analysis of organismal complexity in the multicellular green alga Volvox carteri.</title>
        <authorList>
            <person name="Prochnik S.E."/>
            <person name="Umen J."/>
            <person name="Nedelcu A.M."/>
            <person name="Hallmann A."/>
            <person name="Miller S.M."/>
            <person name="Nishii I."/>
            <person name="Ferris P."/>
            <person name="Kuo A."/>
            <person name="Mitros T."/>
            <person name="Fritz-Laylin L.K."/>
            <person name="Hellsten U."/>
            <person name="Chapman J."/>
            <person name="Simakov O."/>
            <person name="Rensing S.A."/>
            <person name="Terry A."/>
            <person name="Pangilinan J."/>
            <person name="Kapitonov V."/>
            <person name="Jurka J."/>
            <person name="Salamov A."/>
            <person name="Shapiro H."/>
            <person name="Schmutz J."/>
            <person name="Grimwood J."/>
            <person name="Lindquist E."/>
            <person name="Lucas S."/>
            <person name="Grigoriev I.V."/>
            <person name="Schmitt R."/>
            <person name="Kirk D."/>
            <person name="Rokhsar D.S."/>
        </authorList>
    </citation>
    <scope>NUCLEOTIDE SEQUENCE [LARGE SCALE GENOMIC DNA]</scope>
    <source>
        <strain evidence="2">f. Nagariensis / Eve</strain>
    </source>
</reference>
<dbReference type="KEGG" id="vcn:VOLCADRAFT_91567"/>
<evidence type="ECO:0000313" key="1">
    <source>
        <dbReference type="EMBL" id="EFJ47996.1"/>
    </source>
</evidence>
<dbReference type="InParanoid" id="D8TXE9"/>
<dbReference type="GeneID" id="9616833"/>
<dbReference type="EMBL" id="GL378342">
    <property type="protein sequence ID" value="EFJ47996.1"/>
    <property type="molecule type" value="Genomic_DNA"/>
</dbReference>
<sequence>MNCACVERALKLSVCVRSAHQKRAFQLNNLVACGWRILAGVRQLQEYLCINISDCETDHIYLCRGVYSAPLQRFAKAHTTLRPRSNTRNRFLGVYPRLMFWYKGRRDEKRTTTTRIPGIIPRAYSFSLPQLGKKGRAIQLEPATWARASTPRARFDAAAAAIATIRQARRRAAGRRVK</sequence>